<keyword evidence="4" id="KW-1133">Transmembrane helix</keyword>
<evidence type="ECO:0000256" key="3">
    <source>
        <dbReference type="SAM" id="MobiDB-lite"/>
    </source>
</evidence>
<evidence type="ECO:0000256" key="4">
    <source>
        <dbReference type="SAM" id="Phobius"/>
    </source>
</evidence>
<keyword evidence="4" id="KW-0472">Membrane</keyword>
<gene>
    <name evidence="6" type="ORF">GCM10007977_076290</name>
</gene>
<keyword evidence="1" id="KW-0805">Transcription regulation</keyword>
<dbReference type="InterPro" id="IPR027383">
    <property type="entry name" value="Znf_put"/>
</dbReference>
<comment type="caution">
    <text evidence="6">The sequence shown here is derived from an EMBL/GenBank/DDBJ whole genome shotgun (WGS) entry which is preliminary data.</text>
</comment>
<reference evidence="6" key="1">
    <citation type="journal article" date="2014" name="Int. J. Syst. Evol. Microbiol.">
        <title>Complete genome sequence of Corynebacterium casei LMG S-19264T (=DSM 44701T), isolated from a smear-ripened cheese.</title>
        <authorList>
            <consortium name="US DOE Joint Genome Institute (JGI-PGF)"/>
            <person name="Walter F."/>
            <person name="Albersmeier A."/>
            <person name="Kalinowski J."/>
            <person name="Ruckert C."/>
        </authorList>
    </citation>
    <scope>NUCLEOTIDE SEQUENCE</scope>
    <source>
        <strain evidence="6">JCM 19831</strain>
    </source>
</reference>
<dbReference type="InterPro" id="IPR041916">
    <property type="entry name" value="Anti_sigma_zinc_sf"/>
</dbReference>
<dbReference type="Proteomes" id="UP000642070">
    <property type="component" value="Unassembled WGS sequence"/>
</dbReference>
<dbReference type="Pfam" id="PF13490">
    <property type="entry name" value="zf-HC2"/>
    <property type="match status" value="1"/>
</dbReference>
<organism evidence="6 7">
    <name type="scientific">Dactylosporangium sucinum</name>
    <dbReference type="NCBI Taxonomy" id="1424081"/>
    <lineage>
        <taxon>Bacteria</taxon>
        <taxon>Bacillati</taxon>
        <taxon>Actinomycetota</taxon>
        <taxon>Actinomycetes</taxon>
        <taxon>Micromonosporales</taxon>
        <taxon>Micromonosporaceae</taxon>
        <taxon>Dactylosporangium</taxon>
    </lineage>
</organism>
<feature type="domain" description="Putative zinc-finger" evidence="5">
    <location>
        <begin position="13"/>
        <end position="45"/>
    </location>
</feature>
<evidence type="ECO:0000256" key="1">
    <source>
        <dbReference type="ARBA" id="ARBA00023015"/>
    </source>
</evidence>
<feature type="transmembrane region" description="Helical" evidence="4">
    <location>
        <begin position="122"/>
        <end position="143"/>
    </location>
</feature>
<keyword evidence="7" id="KW-1185">Reference proteome</keyword>
<feature type="compositionally biased region" description="Low complexity" evidence="3">
    <location>
        <begin position="94"/>
        <end position="111"/>
    </location>
</feature>
<dbReference type="RefSeq" id="WP_190254910.1">
    <property type="nucleotide sequence ID" value="NZ_BMPI01000048.1"/>
</dbReference>
<evidence type="ECO:0000313" key="6">
    <source>
        <dbReference type="EMBL" id="GGM63442.1"/>
    </source>
</evidence>
<name>A0A917U973_9ACTN</name>
<evidence type="ECO:0000259" key="5">
    <source>
        <dbReference type="Pfam" id="PF13490"/>
    </source>
</evidence>
<dbReference type="Gene3D" id="1.10.10.1320">
    <property type="entry name" value="Anti-sigma factor, zinc-finger domain"/>
    <property type="match status" value="1"/>
</dbReference>
<proteinExistence type="predicted"/>
<feature type="region of interest" description="Disordered" evidence="3">
    <location>
        <begin position="74"/>
        <end position="118"/>
    </location>
</feature>
<evidence type="ECO:0000256" key="2">
    <source>
        <dbReference type="ARBA" id="ARBA00023163"/>
    </source>
</evidence>
<keyword evidence="2" id="KW-0804">Transcription</keyword>
<evidence type="ECO:0000313" key="7">
    <source>
        <dbReference type="Proteomes" id="UP000642070"/>
    </source>
</evidence>
<sequence>MGSNNRSGNAATHVHDQIDLYLTNALTPEQEEQFEEHLLFCEACREQADRESELAVAVAALPAELAAELEATDTAAPAGAAGRSTSDRAAASNTTRRAVPATATGPAAGRPPGRPGSRARRLLSYAAALVVGAVLGVGGAWLYPSSDPDPVTVGDQSETGSRGQLSVTATERAGGTDVRAVAVGLRPGEQYDLIAVGTDGRNHVAAHGVAAGGPQTIVGSVPVARDKVRFFALTQGSLLLVTTVF</sequence>
<dbReference type="AlphaFoldDB" id="A0A917U973"/>
<dbReference type="EMBL" id="BMPI01000048">
    <property type="protein sequence ID" value="GGM63442.1"/>
    <property type="molecule type" value="Genomic_DNA"/>
</dbReference>
<accession>A0A917U973</accession>
<reference evidence="6" key="2">
    <citation type="submission" date="2020-09" db="EMBL/GenBank/DDBJ databases">
        <authorList>
            <person name="Sun Q."/>
            <person name="Ohkuma M."/>
        </authorList>
    </citation>
    <scope>NUCLEOTIDE SEQUENCE</scope>
    <source>
        <strain evidence="6">JCM 19831</strain>
    </source>
</reference>
<protein>
    <recommendedName>
        <fullName evidence="5">Putative zinc-finger domain-containing protein</fullName>
    </recommendedName>
</protein>
<keyword evidence="4" id="KW-0812">Transmembrane</keyword>